<comment type="caution">
    <text evidence="1">The sequence shown here is derived from an EMBL/GenBank/DDBJ whole genome shotgun (WGS) entry which is preliminary data.</text>
</comment>
<proteinExistence type="predicted"/>
<accession>A0ACC2Q1E4</accession>
<reference evidence="1" key="1">
    <citation type="submission" date="2023-03" db="EMBL/GenBank/DDBJ databases">
        <title>Chromosome-level genomes of two armyworms, Mythimna separata and Mythimna loreyi, provide insights into the biosynthesis and reception of sex pheromones.</title>
        <authorList>
            <person name="Zhao H."/>
        </authorList>
    </citation>
    <scope>NUCLEOTIDE SEQUENCE</scope>
    <source>
        <strain evidence="1">BeijingLab</strain>
    </source>
</reference>
<name>A0ACC2Q1E4_9NEOP</name>
<dbReference type="Proteomes" id="UP001231649">
    <property type="component" value="Chromosome 32"/>
</dbReference>
<dbReference type="EMBL" id="CM056808">
    <property type="protein sequence ID" value="KAJ8704223.1"/>
    <property type="molecule type" value="Genomic_DNA"/>
</dbReference>
<organism evidence="1 2">
    <name type="scientific">Mythimna loreyi</name>
    <dbReference type="NCBI Taxonomy" id="667449"/>
    <lineage>
        <taxon>Eukaryota</taxon>
        <taxon>Metazoa</taxon>
        <taxon>Ecdysozoa</taxon>
        <taxon>Arthropoda</taxon>
        <taxon>Hexapoda</taxon>
        <taxon>Insecta</taxon>
        <taxon>Pterygota</taxon>
        <taxon>Neoptera</taxon>
        <taxon>Endopterygota</taxon>
        <taxon>Lepidoptera</taxon>
        <taxon>Glossata</taxon>
        <taxon>Ditrysia</taxon>
        <taxon>Noctuoidea</taxon>
        <taxon>Noctuidae</taxon>
        <taxon>Noctuinae</taxon>
        <taxon>Hadenini</taxon>
        <taxon>Mythimna</taxon>
    </lineage>
</organism>
<gene>
    <name evidence="1" type="ORF">PYW08_012947</name>
</gene>
<sequence length="175" mass="19360">MCNHAVDIMAINETWLRKGEEDRAPSVPGYRLKHLPRPVSVRGGRGGGVAFNIRDGVAARVRVHPAHDEVEQLWLGLTVNKKKLLIGTAYRPPWLNLEIFIEGLTASMCGLAPYDHVILLGYMSLSMGDKNKNHIPPHDMEGRQDDGYLTCKVGSARSPASLQTIPTVEDQTHCQ</sequence>
<evidence type="ECO:0000313" key="2">
    <source>
        <dbReference type="Proteomes" id="UP001231649"/>
    </source>
</evidence>
<protein>
    <submittedName>
        <fullName evidence="1">Uncharacterized protein</fullName>
    </submittedName>
</protein>
<evidence type="ECO:0000313" key="1">
    <source>
        <dbReference type="EMBL" id="KAJ8704223.1"/>
    </source>
</evidence>
<keyword evidence="2" id="KW-1185">Reference proteome</keyword>